<evidence type="ECO:0000313" key="5">
    <source>
        <dbReference type="EMBL" id="PPQ98408.1"/>
    </source>
</evidence>
<proteinExistence type="inferred from homology"/>
<feature type="transmembrane region" description="Helical" evidence="2">
    <location>
        <begin position="189"/>
        <end position="209"/>
    </location>
</feature>
<accession>A0A409Y646</accession>
<dbReference type="Pfam" id="PF01521">
    <property type="entry name" value="Fe-S_biosyn"/>
    <property type="match status" value="1"/>
</dbReference>
<feature type="transmembrane region" description="Helical" evidence="2">
    <location>
        <begin position="145"/>
        <end position="168"/>
    </location>
</feature>
<dbReference type="OrthoDB" id="1938621at2759"/>
<protein>
    <submittedName>
        <fullName evidence="5">Uncharacterized protein</fullName>
    </submittedName>
</protein>
<dbReference type="InterPro" id="IPR045340">
    <property type="entry name" value="DUF6533"/>
</dbReference>
<dbReference type="PANTHER" id="PTHR43011">
    <property type="entry name" value="IRON-SULFUR CLUSTER ASSEMBLY 2 HOMOLOG, MITOCHONDRIAL"/>
    <property type="match status" value="1"/>
</dbReference>
<comment type="caution">
    <text evidence="5">The sequence shown here is derived from an EMBL/GenBank/DDBJ whole genome shotgun (WGS) entry which is preliminary data.</text>
</comment>
<dbReference type="GO" id="GO:0005506">
    <property type="term" value="F:iron ion binding"/>
    <property type="evidence" value="ECO:0007669"/>
    <property type="project" value="TreeGrafter"/>
</dbReference>
<evidence type="ECO:0000259" key="3">
    <source>
        <dbReference type="Pfam" id="PF01521"/>
    </source>
</evidence>
<dbReference type="PANTHER" id="PTHR43011:SF1">
    <property type="entry name" value="IRON-SULFUR CLUSTER ASSEMBLY 2 HOMOLOG, MITOCHONDRIAL"/>
    <property type="match status" value="1"/>
</dbReference>
<feature type="domain" description="Core" evidence="3">
    <location>
        <begin position="287"/>
        <end position="393"/>
    </location>
</feature>
<keyword evidence="2" id="KW-1133">Transmembrane helix</keyword>
<dbReference type="InterPro" id="IPR035903">
    <property type="entry name" value="HesB-like_dom_sf"/>
</dbReference>
<dbReference type="InterPro" id="IPR000361">
    <property type="entry name" value="ATAP_core_dom"/>
</dbReference>
<dbReference type="InterPro" id="IPR016092">
    <property type="entry name" value="ATAP"/>
</dbReference>
<dbReference type="Pfam" id="PF20151">
    <property type="entry name" value="DUF6533"/>
    <property type="match status" value="1"/>
</dbReference>
<evidence type="ECO:0000259" key="4">
    <source>
        <dbReference type="Pfam" id="PF20151"/>
    </source>
</evidence>
<feature type="transmembrane region" description="Helical" evidence="2">
    <location>
        <begin position="104"/>
        <end position="125"/>
    </location>
</feature>
<dbReference type="GO" id="GO:0051539">
    <property type="term" value="F:4 iron, 4 sulfur cluster binding"/>
    <property type="evidence" value="ECO:0007669"/>
    <property type="project" value="TreeGrafter"/>
</dbReference>
<evidence type="ECO:0000256" key="2">
    <source>
        <dbReference type="SAM" id="Phobius"/>
    </source>
</evidence>
<sequence length="400" mass="44010">MADIPLDLFHEDIWAIFIVRCANCSVLSLLVWDWLLTLSLEISTIWNSIDSVLTLRIHATRGVDPQICRWWFGAQSLTAILLIFVLELLLTVRVLALYSKSRPLSVLLLGLLASKTVAMAALSIFMIRNLAFGSLCLVEDIPATAISVCVLQVVTQAIIWLLTLFRRFQVTRRNRSPIPLVDLVTRDGSWAFVLITVIFAVALFSIPAVHCGGTLTSYKSKHFQAIFPLVTAAPSISRRWLSSTSSSRAALASKLPTKPTVVISTPSLEYIEAEEIDVDLIPADKVQLEITDRAAEQLMNIANRNSNPQAALRVSVESGGCHGYQYKLELAKQQSPDDYHFAHPSIKPSNILVDAVSFSLLNGSTIDFATELIGSSFQVLNNPQAKDSGCGCGVSWELKE</sequence>
<name>A0A409Y646_9AGAR</name>
<keyword evidence="2" id="KW-0472">Membrane</keyword>
<reference evidence="5 6" key="1">
    <citation type="journal article" date="2018" name="Evol. Lett.">
        <title>Horizontal gene cluster transfer increased hallucinogenic mushroom diversity.</title>
        <authorList>
            <person name="Reynolds H.T."/>
            <person name="Vijayakumar V."/>
            <person name="Gluck-Thaler E."/>
            <person name="Korotkin H.B."/>
            <person name="Matheny P.B."/>
            <person name="Slot J.C."/>
        </authorList>
    </citation>
    <scope>NUCLEOTIDE SEQUENCE [LARGE SCALE GENOMIC DNA]</scope>
    <source>
        <strain evidence="5 6">2629</strain>
    </source>
</reference>
<keyword evidence="2" id="KW-0812">Transmembrane</keyword>
<feature type="transmembrane region" description="Helical" evidence="2">
    <location>
        <begin position="12"/>
        <end position="32"/>
    </location>
</feature>
<evidence type="ECO:0000313" key="6">
    <source>
        <dbReference type="Proteomes" id="UP000284842"/>
    </source>
</evidence>
<dbReference type="Proteomes" id="UP000284842">
    <property type="component" value="Unassembled WGS sequence"/>
</dbReference>
<dbReference type="EMBL" id="NHTK01001383">
    <property type="protein sequence ID" value="PPQ98408.1"/>
    <property type="molecule type" value="Genomic_DNA"/>
</dbReference>
<dbReference type="GO" id="GO:0016226">
    <property type="term" value="P:iron-sulfur cluster assembly"/>
    <property type="evidence" value="ECO:0007669"/>
    <property type="project" value="InterPro"/>
</dbReference>
<feature type="domain" description="DUF6533" evidence="4">
    <location>
        <begin position="21"/>
        <end position="48"/>
    </location>
</feature>
<dbReference type="GO" id="GO:0051537">
    <property type="term" value="F:2 iron, 2 sulfur cluster binding"/>
    <property type="evidence" value="ECO:0007669"/>
    <property type="project" value="TreeGrafter"/>
</dbReference>
<dbReference type="SUPFAM" id="SSF89360">
    <property type="entry name" value="HesB-like domain"/>
    <property type="match status" value="1"/>
</dbReference>
<comment type="similarity">
    <text evidence="1">Belongs to the HesB/IscA family.</text>
</comment>
<dbReference type="FunFam" id="2.60.300.12:FF:000010">
    <property type="entry name" value="Unplaced genomic scaffold supercont1.5, whole genome shotgun sequence"/>
    <property type="match status" value="1"/>
</dbReference>
<keyword evidence="6" id="KW-1185">Reference proteome</keyword>
<gene>
    <name evidence="5" type="ORF">CVT24_004087</name>
</gene>
<dbReference type="GO" id="GO:0005739">
    <property type="term" value="C:mitochondrion"/>
    <property type="evidence" value="ECO:0007669"/>
    <property type="project" value="TreeGrafter"/>
</dbReference>
<dbReference type="Gene3D" id="2.60.300.12">
    <property type="entry name" value="HesB-like domain"/>
    <property type="match status" value="1"/>
</dbReference>
<feature type="transmembrane region" description="Helical" evidence="2">
    <location>
        <begin position="70"/>
        <end position="92"/>
    </location>
</feature>
<dbReference type="STRING" id="181874.A0A409Y646"/>
<dbReference type="AlphaFoldDB" id="A0A409Y646"/>
<organism evidence="5 6">
    <name type="scientific">Panaeolus cyanescens</name>
    <dbReference type="NCBI Taxonomy" id="181874"/>
    <lineage>
        <taxon>Eukaryota</taxon>
        <taxon>Fungi</taxon>
        <taxon>Dikarya</taxon>
        <taxon>Basidiomycota</taxon>
        <taxon>Agaricomycotina</taxon>
        <taxon>Agaricomycetes</taxon>
        <taxon>Agaricomycetidae</taxon>
        <taxon>Agaricales</taxon>
        <taxon>Agaricineae</taxon>
        <taxon>Galeropsidaceae</taxon>
        <taxon>Panaeolus</taxon>
    </lineage>
</organism>
<evidence type="ECO:0000256" key="1">
    <source>
        <dbReference type="ARBA" id="ARBA00006718"/>
    </source>
</evidence>
<dbReference type="NCBIfam" id="TIGR00049">
    <property type="entry name" value="iron-sulfur cluster assembly accessory protein"/>
    <property type="match status" value="1"/>
</dbReference>
<dbReference type="InParanoid" id="A0A409Y646"/>